<accession>A0AAE1A8Q4</accession>
<evidence type="ECO:0000256" key="1">
    <source>
        <dbReference type="SAM" id="MobiDB-lite"/>
    </source>
</evidence>
<feature type="compositionally biased region" description="Low complexity" evidence="1">
    <location>
        <begin position="45"/>
        <end position="56"/>
    </location>
</feature>
<keyword evidence="3" id="KW-1185">Reference proteome</keyword>
<feature type="compositionally biased region" description="Basic and acidic residues" evidence="1">
    <location>
        <begin position="11"/>
        <end position="22"/>
    </location>
</feature>
<reference evidence="2" key="1">
    <citation type="journal article" date="2023" name="G3 (Bethesda)">
        <title>A reference genome for the long-term kleptoplast-retaining sea slug Elysia crispata morphotype clarki.</title>
        <authorList>
            <person name="Eastman K.E."/>
            <person name="Pendleton A.L."/>
            <person name="Shaikh M.A."/>
            <person name="Suttiyut T."/>
            <person name="Ogas R."/>
            <person name="Tomko P."/>
            <person name="Gavelis G."/>
            <person name="Widhalm J.R."/>
            <person name="Wisecaver J.H."/>
        </authorList>
    </citation>
    <scope>NUCLEOTIDE SEQUENCE</scope>
    <source>
        <strain evidence="2">ECLA1</strain>
    </source>
</reference>
<protein>
    <submittedName>
        <fullName evidence="2">Uncharacterized protein</fullName>
    </submittedName>
</protein>
<dbReference type="EMBL" id="JAWDGP010002498">
    <property type="protein sequence ID" value="KAK3782501.1"/>
    <property type="molecule type" value="Genomic_DNA"/>
</dbReference>
<sequence>MSKSTNTSEGPGERGEASHAQHDNSAVLPGPVNPRAHARLPSGLPISPTITPCSSSHLQHRTREIKPESKRGLKMVRERGRIGQASFSISLELWKDLLQRLAAFRLLREGTGN</sequence>
<dbReference type="Proteomes" id="UP001283361">
    <property type="component" value="Unassembled WGS sequence"/>
</dbReference>
<gene>
    <name evidence="2" type="ORF">RRG08_061731</name>
</gene>
<evidence type="ECO:0000313" key="3">
    <source>
        <dbReference type="Proteomes" id="UP001283361"/>
    </source>
</evidence>
<evidence type="ECO:0000313" key="2">
    <source>
        <dbReference type="EMBL" id="KAK3782501.1"/>
    </source>
</evidence>
<organism evidence="2 3">
    <name type="scientific">Elysia crispata</name>
    <name type="common">lettuce slug</name>
    <dbReference type="NCBI Taxonomy" id="231223"/>
    <lineage>
        <taxon>Eukaryota</taxon>
        <taxon>Metazoa</taxon>
        <taxon>Spiralia</taxon>
        <taxon>Lophotrochozoa</taxon>
        <taxon>Mollusca</taxon>
        <taxon>Gastropoda</taxon>
        <taxon>Heterobranchia</taxon>
        <taxon>Euthyneura</taxon>
        <taxon>Panpulmonata</taxon>
        <taxon>Sacoglossa</taxon>
        <taxon>Placobranchoidea</taxon>
        <taxon>Plakobranchidae</taxon>
        <taxon>Elysia</taxon>
    </lineage>
</organism>
<comment type="caution">
    <text evidence="2">The sequence shown here is derived from an EMBL/GenBank/DDBJ whole genome shotgun (WGS) entry which is preliminary data.</text>
</comment>
<dbReference type="AlphaFoldDB" id="A0AAE1A8Q4"/>
<feature type="region of interest" description="Disordered" evidence="1">
    <location>
        <begin position="1"/>
        <end position="66"/>
    </location>
</feature>
<name>A0AAE1A8Q4_9GAST</name>
<proteinExistence type="predicted"/>